<name>A0A010QBY6_9PEZI</name>
<comment type="caution">
    <text evidence="3">The sequence shown here is derived from an EMBL/GenBank/DDBJ whole genome shotgun (WGS) entry which is preliminary data.</text>
</comment>
<dbReference type="InterPro" id="IPR051468">
    <property type="entry name" value="Fungal_SecMetab_SDRs"/>
</dbReference>
<comment type="similarity">
    <text evidence="1 2">Belongs to the short-chain dehydrogenases/reductases (SDR) family.</text>
</comment>
<dbReference type="GO" id="GO:0005737">
    <property type="term" value="C:cytoplasm"/>
    <property type="evidence" value="ECO:0007669"/>
    <property type="project" value="TreeGrafter"/>
</dbReference>
<protein>
    <submittedName>
        <fullName evidence="3">Short chain dehydrogenase</fullName>
    </submittedName>
</protein>
<dbReference type="EMBL" id="JARH01000997">
    <property type="protein sequence ID" value="EXF74300.1"/>
    <property type="molecule type" value="Genomic_DNA"/>
</dbReference>
<dbReference type="eggNOG" id="KOG1611">
    <property type="taxonomic scope" value="Eukaryota"/>
</dbReference>
<proteinExistence type="inferred from homology"/>
<dbReference type="Gene3D" id="3.40.50.720">
    <property type="entry name" value="NAD(P)-binding Rossmann-like Domain"/>
    <property type="match status" value="1"/>
</dbReference>
<dbReference type="PANTHER" id="PTHR43544:SF32">
    <property type="entry name" value="CHAIN DEHYDROGENASE, PUTATIVE (AFU_ORTHOLOGUE AFUA_5G01530)-RELATED"/>
    <property type="match status" value="1"/>
</dbReference>
<dbReference type="PRINTS" id="PR00081">
    <property type="entry name" value="GDHRDH"/>
</dbReference>
<organism evidence="3 4">
    <name type="scientific">Colletotrichum fioriniae PJ7</name>
    <dbReference type="NCBI Taxonomy" id="1445577"/>
    <lineage>
        <taxon>Eukaryota</taxon>
        <taxon>Fungi</taxon>
        <taxon>Dikarya</taxon>
        <taxon>Ascomycota</taxon>
        <taxon>Pezizomycotina</taxon>
        <taxon>Sordariomycetes</taxon>
        <taxon>Hypocreomycetidae</taxon>
        <taxon>Glomerellales</taxon>
        <taxon>Glomerellaceae</taxon>
        <taxon>Colletotrichum</taxon>
        <taxon>Colletotrichum acutatum species complex</taxon>
    </lineage>
</organism>
<dbReference type="KEGG" id="cfj:CFIO01_03732"/>
<dbReference type="InterPro" id="IPR036291">
    <property type="entry name" value="NAD(P)-bd_dom_sf"/>
</dbReference>
<evidence type="ECO:0000313" key="3">
    <source>
        <dbReference type="EMBL" id="EXF74300.1"/>
    </source>
</evidence>
<dbReference type="GO" id="GO:0019748">
    <property type="term" value="P:secondary metabolic process"/>
    <property type="evidence" value="ECO:0007669"/>
    <property type="project" value="TreeGrafter"/>
</dbReference>
<evidence type="ECO:0000256" key="2">
    <source>
        <dbReference type="RuleBase" id="RU000363"/>
    </source>
</evidence>
<accession>A0A010QBY6</accession>
<dbReference type="Proteomes" id="UP000020467">
    <property type="component" value="Unassembled WGS sequence"/>
</dbReference>
<dbReference type="PANTHER" id="PTHR43544">
    <property type="entry name" value="SHORT-CHAIN DEHYDROGENASE/REDUCTASE"/>
    <property type="match status" value="1"/>
</dbReference>
<dbReference type="AlphaFoldDB" id="A0A010QBY6"/>
<dbReference type="PRINTS" id="PR00080">
    <property type="entry name" value="SDRFAMILY"/>
</dbReference>
<gene>
    <name evidence="3" type="ORF">CFIO01_03732</name>
</gene>
<keyword evidence="4" id="KW-1185">Reference proteome</keyword>
<reference evidence="3 4" key="1">
    <citation type="submission" date="2014-02" db="EMBL/GenBank/DDBJ databases">
        <title>The genome sequence of Colletotrichum fioriniae PJ7.</title>
        <authorList>
            <person name="Baroncelli R."/>
            <person name="Thon M.R."/>
        </authorList>
    </citation>
    <scope>NUCLEOTIDE SEQUENCE [LARGE SCALE GENOMIC DNA]</scope>
    <source>
        <strain evidence="3 4">PJ7</strain>
    </source>
</reference>
<dbReference type="HOGENOM" id="CLU_010194_9_0_1"/>
<dbReference type="SUPFAM" id="SSF51735">
    <property type="entry name" value="NAD(P)-binding Rossmann-fold domains"/>
    <property type="match status" value="1"/>
</dbReference>
<dbReference type="InterPro" id="IPR002347">
    <property type="entry name" value="SDR_fam"/>
</dbReference>
<evidence type="ECO:0000313" key="4">
    <source>
        <dbReference type="Proteomes" id="UP000020467"/>
    </source>
</evidence>
<evidence type="ECO:0000256" key="1">
    <source>
        <dbReference type="ARBA" id="ARBA00006484"/>
    </source>
</evidence>
<dbReference type="Pfam" id="PF00106">
    <property type="entry name" value="adh_short"/>
    <property type="match status" value="1"/>
</dbReference>
<sequence length="251" mass="27001">MSSKKIILITGANQGIGFDSAWALVSASPDNHVVLGSRSAERGAKAVEDLQTRKPAGTVSLLQLDITSDDSIKAAVEKLTADFGVLDVLVNNAGIVIMQPKDRRSELIDTFNTNAASALLLTEALIPLLKKSKDARIINVTSGLGSLHERTTPGGAFYDIPADAYRISKAALNMATAHMLWAYKSWGAKVWAFCPGWVVTNLSGEDDRQNRIDGGAESSETSAKGILEIVEGKRDGEVGKFLQRNGEQFQW</sequence>
<dbReference type="GO" id="GO:0016491">
    <property type="term" value="F:oxidoreductase activity"/>
    <property type="evidence" value="ECO:0007669"/>
    <property type="project" value="TreeGrafter"/>
</dbReference>
<dbReference type="OrthoDB" id="1933717at2759"/>